<proteinExistence type="predicted"/>
<dbReference type="Proteomes" id="UP001476247">
    <property type="component" value="Unassembled WGS sequence"/>
</dbReference>
<organism evidence="1 2">
    <name type="scientific">Helicostylum pulchrum</name>
    <dbReference type="NCBI Taxonomy" id="562976"/>
    <lineage>
        <taxon>Eukaryota</taxon>
        <taxon>Fungi</taxon>
        <taxon>Fungi incertae sedis</taxon>
        <taxon>Mucoromycota</taxon>
        <taxon>Mucoromycotina</taxon>
        <taxon>Mucoromycetes</taxon>
        <taxon>Mucorales</taxon>
        <taxon>Mucorineae</taxon>
        <taxon>Mucoraceae</taxon>
        <taxon>Helicostylum</taxon>
    </lineage>
</organism>
<evidence type="ECO:0000313" key="1">
    <source>
        <dbReference type="EMBL" id="GAA5798012.1"/>
    </source>
</evidence>
<sequence>MRNFIGNNATKLPINLWKDYVNEHFDSIARELEPPTSTVTDKEADIELDLSDVTKPDNESSRSRIKCLKSMTKHLLFSIEEPTAVEDIQKEIPDATEKEVTTVNLLIQTLKPYIPDKKNRFVIGYQLPFCLLANDILHITGYTKFTRSLFPTPRPSLLYQMLTSEPNAFSIADFVGGAAEKEPTSYISRILNNPVVIEESKKDLSDLKQAVDTLQNKINNL</sequence>
<dbReference type="EMBL" id="BAABUJ010000009">
    <property type="protein sequence ID" value="GAA5798012.1"/>
    <property type="molecule type" value="Genomic_DNA"/>
</dbReference>
<evidence type="ECO:0000313" key="2">
    <source>
        <dbReference type="Proteomes" id="UP001476247"/>
    </source>
</evidence>
<gene>
    <name evidence="1" type="ORF">HPULCUR_003410</name>
</gene>
<reference evidence="1 2" key="1">
    <citation type="submission" date="2024-04" db="EMBL/GenBank/DDBJ databases">
        <title>genome sequences of Mucor flavus KT1a and Helicostylum pulchrum KT1b strains isolation_sourced from the surface of a dry-aged beef.</title>
        <authorList>
            <person name="Toyotome T."/>
            <person name="Hosono M."/>
            <person name="Torimaru M."/>
            <person name="Fukuda K."/>
            <person name="Mikami N."/>
        </authorList>
    </citation>
    <scope>NUCLEOTIDE SEQUENCE [LARGE SCALE GENOMIC DNA]</scope>
    <source>
        <strain evidence="1 2">KT1b</strain>
    </source>
</reference>
<comment type="caution">
    <text evidence="1">The sequence shown here is derived from an EMBL/GenBank/DDBJ whole genome shotgun (WGS) entry which is preliminary data.</text>
</comment>
<keyword evidence="2" id="KW-1185">Reference proteome</keyword>
<protein>
    <submittedName>
        <fullName evidence="1">Uncharacterized protein</fullName>
    </submittedName>
</protein>
<name>A0ABP9XTD0_9FUNG</name>
<accession>A0ABP9XTD0</accession>